<evidence type="ECO:0000313" key="1">
    <source>
        <dbReference type="EMBL" id="GFS06849.1"/>
    </source>
</evidence>
<proteinExistence type="predicted"/>
<dbReference type="AlphaFoldDB" id="A0AAV4ICK0"/>
<dbReference type="Proteomes" id="UP000762676">
    <property type="component" value="Unassembled WGS sequence"/>
</dbReference>
<sequence>MMKTANSTLSDIKQHNGKTTISTLSDIKQHNDENYKLYTNWPCSPLYSLHIYKPQVSQVSPHRVSLIHPSGRVHRSTVYPILEFTSHKFDLLCDTKMYLLFQDLTKIIECLGHTRVPLGQDAHVKPPQVPLRIQERCGEKPIEETLPWWEQPRHMTVHDYVAGQSRMQAARLANQPQYFMAP</sequence>
<protein>
    <submittedName>
        <fullName evidence="1">Uncharacterized protein</fullName>
    </submittedName>
</protein>
<name>A0AAV4ICK0_9GAST</name>
<comment type="caution">
    <text evidence="1">The sequence shown here is derived from an EMBL/GenBank/DDBJ whole genome shotgun (WGS) entry which is preliminary data.</text>
</comment>
<gene>
    <name evidence="1" type="ORF">ElyMa_001235600</name>
</gene>
<keyword evidence="2" id="KW-1185">Reference proteome</keyword>
<evidence type="ECO:0000313" key="2">
    <source>
        <dbReference type="Proteomes" id="UP000762676"/>
    </source>
</evidence>
<organism evidence="1 2">
    <name type="scientific">Elysia marginata</name>
    <dbReference type="NCBI Taxonomy" id="1093978"/>
    <lineage>
        <taxon>Eukaryota</taxon>
        <taxon>Metazoa</taxon>
        <taxon>Spiralia</taxon>
        <taxon>Lophotrochozoa</taxon>
        <taxon>Mollusca</taxon>
        <taxon>Gastropoda</taxon>
        <taxon>Heterobranchia</taxon>
        <taxon>Euthyneura</taxon>
        <taxon>Panpulmonata</taxon>
        <taxon>Sacoglossa</taxon>
        <taxon>Placobranchoidea</taxon>
        <taxon>Plakobranchidae</taxon>
        <taxon>Elysia</taxon>
    </lineage>
</organism>
<accession>A0AAV4ICK0</accession>
<reference evidence="1 2" key="1">
    <citation type="journal article" date="2021" name="Elife">
        <title>Chloroplast acquisition without the gene transfer in kleptoplastic sea slugs, Plakobranchus ocellatus.</title>
        <authorList>
            <person name="Maeda T."/>
            <person name="Takahashi S."/>
            <person name="Yoshida T."/>
            <person name="Shimamura S."/>
            <person name="Takaki Y."/>
            <person name="Nagai Y."/>
            <person name="Toyoda A."/>
            <person name="Suzuki Y."/>
            <person name="Arimoto A."/>
            <person name="Ishii H."/>
            <person name="Satoh N."/>
            <person name="Nishiyama T."/>
            <person name="Hasebe M."/>
            <person name="Maruyama T."/>
            <person name="Minagawa J."/>
            <person name="Obokata J."/>
            <person name="Shigenobu S."/>
        </authorList>
    </citation>
    <scope>NUCLEOTIDE SEQUENCE [LARGE SCALE GENOMIC DNA]</scope>
</reference>
<dbReference type="EMBL" id="BMAT01002426">
    <property type="protein sequence ID" value="GFS06849.1"/>
    <property type="molecule type" value="Genomic_DNA"/>
</dbReference>